<name>C6LFZ9_9FIRM</name>
<dbReference type="AlphaFoldDB" id="C6LFZ9"/>
<comment type="caution">
    <text evidence="1">The sequence shown here is derived from an EMBL/GenBank/DDBJ whole genome shotgun (WGS) entry which is preliminary data.</text>
</comment>
<sequence>MPRYAQINMETGIVVSDSHLSGTVDRPELIPIPDDFELAGKRYAGGEWEDYIPEPVEEEPSEQDTINAEILLNQAMILSNQDAADEVLAAILLNQAGG</sequence>
<proteinExistence type="predicted"/>
<dbReference type="STRING" id="168384.SAMN05660368_04273"/>
<dbReference type="EMBL" id="ACCL02000011">
    <property type="protein sequence ID" value="EET60363.1"/>
    <property type="molecule type" value="Genomic_DNA"/>
</dbReference>
<organism evidence="1 2">
    <name type="scientific">Marvinbryantia formatexigens DSM 14469</name>
    <dbReference type="NCBI Taxonomy" id="478749"/>
    <lineage>
        <taxon>Bacteria</taxon>
        <taxon>Bacillati</taxon>
        <taxon>Bacillota</taxon>
        <taxon>Clostridia</taxon>
        <taxon>Lachnospirales</taxon>
        <taxon>Lachnospiraceae</taxon>
        <taxon>Marvinbryantia</taxon>
    </lineage>
</organism>
<keyword evidence="2" id="KW-1185">Reference proteome</keyword>
<accession>C6LFZ9</accession>
<evidence type="ECO:0000313" key="1">
    <source>
        <dbReference type="EMBL" id="EET60363.1"/>
    </source>
</evidence>
<dbReference type="RefSeq" id="WP_006862343.1">
    <property type="nucleotide sequence ID" value="NZ_ACCL02000011.1"/>
</dbReference>
<dbReference type="Proteomes" id="UP000005561">
    <property type="component" value="Unassembled WGS sequence"/>
</dbReference>
<reference evidence="1" key="1">
    <citation type="submission" date="2009-07" db="EMBL/GenBank/DDBJ databases">
        <authorList>
            <person name="Weinstock G."/>
            <person name="Sodergren E."/>
            <person name="Clifton S."/>
            <person name="Fulton L."/>
            <person name="Fulton B."/>
            <person name="Courtney L."/>
            <person name="Fronick C."/>
            <person name="Harrison M."/>
            <person name="Strong C."/>
            <person name="Farmer C."/>
            <person name="Delahaunty K."/>
            <person name="Markovic C."/>
            <person name="Hall O."/>
            <person name="Minx P."/>
            <person name="Tomlinson C."/>
            <person name="Mitreva M."/>
            <person name="Nelson J."/>
            <person name="Hou S."/>
            <person name="Wollam A."/>
            <person name="Pepin K.H."/>
            <person name="Johnson M."/>
            <person name="Bhonagiri V."/>
            <person name="Nash W.E."/>
            <person name="Warren W."/>
            <person name="Chinwalla A."/>
            <person name="Mardis E.R."/>
            <person name="Wilson R.K."/>
        </authorList>
    </citation>
    <scope>NUCLEOTIDE SEQUENCE [LARGE SCALE GENOMIC DNA]</scope>
    <source>
        <strain evidence="1">DSM 14469</strain>
    </source>
</reference>
<evidence type="ECO:0000313" key="2">
    <source>
        <dbReference type="Proteomes" id="UP000005561"/>
    </source>
</evidence>
<protein>
    <submittedName>
        <fullName evidence="1">Uncharacterized protein</fullName>
    </submittedName>
</protein>
<gene>
    <name evidence="1" type="ORF">BRYFOR_07559</name>
</gene>
<dbReference type="OrthoDB" id="2087570at2"/>